<comment type="caution">
    <text evidence="2">The sequence shown here is derived from an EMBL/GenBank/DDBJ whole genome shotgun (WGS) entry which is preliminary data.</text>
</comment>
<dbReference type="SUPFAM" id="SSF54427">
    <property type="entry name" value="NTF2-like"/>
    <property type="match status" value="1"/>
</dbReference>
<reference evidence="2 3" key="1">
    <citation type="submission" date="2024-03" db="EMBL/GenBank/DDBJ databases">
        <authorList>
            <person name="Jo J.-H."/>
        </authorList>
    </citation>
    <scope>NUCLEOTIDE SEQUENCE [LARGE SCALE GENOMIC DNA]</scope>
    <source>
        <strain evidence="2 3">PS1R-30</strain>
    </source>
</reference>
<evidence type="ECO:0000259" key="1">
    <source>
        <dbReference type="Pfam" id="PF13577"/>
    </source>
</evidence>
<dbReference type="Proteomes" id="UP001361239">
    <property type="component" value="Unassembled WGS sequence"/>
</dbReference>
<proteinExistence type="predicted"/>
<dbReference type="InterPro" id="IPR032710">
    <property type="entry name" value="NTF2-like_dom_sf"/>
</dbReference>
<dbReference type="Pfam" id="PF13577">
    <property type="entry name" value="SnoaL_4"/>
    <property type="match status" value="1"/>
</dbReference>
<sequence length="156" mass="17594">MTESERLAAIEDIKQLKARYWRGVDTGDGALVRSILAEDCVLDYHGCCTDPVTGADHMPQMNLVMRSRDSWQTDNLDPGDGPRLVTVHQGHQSEIEITGETTANGIWVFSDRFFMPPGAPFARLTGYGHYHDTYEKQGGRWLLKTTRITRLRVEVA</sequence>
<keyword evidence="3" id="KW-1185">Reference proteome</keyword>
<dbReference type="RefSeq" id="WP_339585381.1">
    <property type="nucleotide sequence ID" value="NZ_JBBHJZ010000001.1"/>
</dbReference>
<feature type="domain" description="SnoaL-like" evidence="1">
    <location>
        <begin position="5"/>
        <end position="146"/>
    </location>
</feature>
<gene>
    <name evidence="2" type="ORF">WG901_02195</name>
</gene>
<name>A0ABU8RQR4_9SPHN</name>
<dbReference type="EMBL" id="JBBHJZ010000001">
    <property type="protein sequence ID" value="MEJ5975431.1"/>
    <property type="molecule type" value="Genomic_DNA"/>
</dbReference>
<protein>
    <submittedName>
        <fullName evidence="2">Nuclear transport factor 2 family protein</fullName>
    </submittedName>
</protein>
<evidence type="ECO:0000313" key="2">
    <source>
        <dbReference type="EMBL" id="MEJ5975431.1"/>
    </source>
</evidence>
<dbReference type="Gene3D" id="3.10.450.50">
    <property type="match status" value="1"/>
</dbReference>
<dbReference type="InterPro" id="IPR037401">
    <property type="entry name" value="SnoaL-like"/>
</dbReference>
<evidence type="ECO:0000313" key="3">
    <source>
        <dbReference type="Proteomes" id="UP001361239"/>
    </source>
</evidence>
<accession>A0ABU8RQR4</accession>
<organism evidence="2 3">
    <name type="scientific">Novosphingobium anseongense</name>
    <dbReference type="NCBI Taxonomy" id="3133436"/>
    <lineage>
        <taxon>Bacteria</taxon>
        <taxon>Pseudomonadati</taxon>
        <taxon>Pseudomonadota</taxon>
        <taxon>Alphaproteobacteria</taxon>
        <taxon>Sphingomonadales</taxon>
        <taxon>Sphingomonadaceae</taxon>
        <taxon>Novosphingobium</taxon>
    </lineage>
</organism>